<dbReference type="RefSeq" id="WP_111389057.1">
    <property type="nucleotide sequence ID" value="NZ_QEQG01000001.1"/>
</dbReference>
<keyword evidence="1" id="KW-0732">Signal</keyword>
<organism evidence="2 3">
    <name type="scientific">Haemophilus sputorum</name>
    <dbReference type="NCBI Taxonomy" id="1078480"/>
    <lineage>
        <taxon>Bacteria</taxon>
        <taxon>Pseudomonadati</taxon>
        <taxon>Pseudomonadota</taxon>
        <taxon>Gammaproteobacteria</taxon>
        <taxon>Pasteurellales</taxon>
        <taxon>Pasteurellaceae</taxon>
        <taxon>Haemophilus</taxon>
    </lineage>
</organism>
<feature type="signal peptide" evidence="1">
    <location>
        <begin position="1"/>
        <end position="17"/>
    </location>
</feature>
<dbReference type="Proteomes" id="UP000253950">
    <property type="component" value="Unassembled WGS sequence"/>
</dbReference>
<evidence type="ECO:0008006" key="4">
    <source>
        <dbReference type="Google" id="ProtNLM"/>
    </source>
</evidence>
<protein>
    <recommendedName>
        <fullName evidence="4">DUF3313 family protein</fullName>
    </recommendedName>
</protein>
<name>A0ABX9HTF7_9PAST</name>
<comment type="caution">
    <text evidence="2">The sequence shown here is derived from an EMBL/GenBank/DDBJ whole genome shotgun (WGS) entry which is preliminary data.</text>
</comment>
<proteinExistence type="predicted"/>
<evidence type="ECO:0000313" key="2">
    <source>
        <dbReference type="EMBL" id="RDF12903.1"/>
    </source>
</evidence>
<keyword evidence="3" id="KW-1185">Reference proteome</keyword>
<feature type="chain" id="PRO_5045187750" description="DUF3313 family protein" evidence="1">
    <location>
        <begin position="18"/>
        <end position="250"/>
    </location>
</feature>
<sequence>MKKWLLSLLILIQPALANEESELYTITIGETTFNIPTPKGMIRITPEMIEPYLYAEQMNAQDSGNQYYANYVDLNALIEGKEQNCSISTSKKMIHLQMSAAQIKELKHIFETQFSSLLNSSEFIKEIEEIEQNRINVNPETTGMQFLGTKIISIDKIFEDDNSYFFLIKKSTTMRELDKIQTEYEVSTGGMFVVNNKLLNLSCFAEADEQGEQWVKETLLDWQKNIVQSNQQNLLEKAWQRLLGSIAKGN</sequence>
<dbReference type="EMBL" id="QEQG01000001">
    <property type="protein sequence ID" value="RDF12903.1"/>
    <property type="molecule type" value="Genomic_DNA"/>
</dbReference>
<accession>A0ABX9HTF7</accession>
<evidence type="ECO:0000313" key="3">
    <source>
        <dbReference type="Proteomes" id="UP000253950"/>
    </source>
</evidence>
<evidence type="ECO:0000256" key="1">
    <source>
        <dbReference type="SAM" id="SignalP"/>
    </source>
</evidence>
<gene>
    <name evidence="2" type="ORF">DPV84_01505</name>
</gene>
<reference evidence="2 3" key="1">
    <citation type="submission" date="2018-05" db="EMBL/GenBank/DDBJ databases">
        <title>Draft Genome Sequences for a Diverse set of 7 Haemophilus Species.</title>
        <authorList>
            <person name="Nichols M."/>
            <person name="Topaz N."/>
            <person name="Wang X."/>
            <person name="Wang X."/>
            <person name="Boxrud D."/>
        </authorList>
    </citation>
    <scope>NUCLEOTIDE SEQUENCE [LARGE SCALE GENOMIC DNA]</scope>
    <source>
        <strain evidence="2 3">C2015005473</strain>
    </source>
</reference>